<keyword evidence="8 11" id="KW-0503">Monooxygenase</keyword>
<dbReference type="PANTHER" id="PTHR24286">
    <property type="entry name" value="CYTOCHROME P450 26"/>
    <property type="match status" value="1"/>
</dbReference>
<dbReference type="GO" id="GO:0016125">
    <property type="term" value="P:sterol metabolic process"/>
    <property type="evidence" value="ECO:0007669"/>
    <property type="project" value="TreeGrafter"/>
</dbReference>
<dbReference type="FunFam" id="1.10.630.10:FF:000022">
    <property type="entry name" value="Taxadiene 5-alpha hydroxylase"/>
    <property type="match status" value="1"/>
</dbReference>
<accession>A0A1I9Q5Z3</accession>
<keyword evidence="7 10" id="KW-0408">Iron</keyword>
<evidence type="ECO:0000256" key="8">
    <source>
        <dbReference type="ARBA" id="ARBA00023033"/>
    </source>
</evidence>
<gene>
    <name evidence="13" type="ORF">AQUCO_10200046v1</name>
</gene>
<dbReference type="PROSITE" id="PS00086">
    <property type="entry name" value="CYTOCHROME_P450"/>
    <property type="match status" value="1"/>
</dbReference>
<evidence type="ECO:0000256" key="3">
    <source>
        <dbReference type="ARBA" id="ARBA00010617"/>
    </source>
</evidence>
<comment type="similarity">
    <text evidence="3 11">Belongs to the cytochrome P450 family.</text>
</comment>
<comment type="cofactor">
    <cofactor evidence="1 10">
        <name>heme</name>
        <dbReference type="ChEBI" id="CHEBI:30413"/>
    </cofactor>
</comment>
<evidence type="ECO:0000256" key="2">
    <source>
        <dbReference type="ARBA" id="ARBA00004370"/>
    </source>
</evidence>
<keyword evidence="6 11" id="KW-0560">Oxidoreductase</keyword>
<dbReference type="AlphaFoldDB" id="A0A1I9Q5Z3"/>
<dbReference type="InterPro" id="IPR036396">
    <property type="entry name" value="Cyt_P450_sf"/>
</dbReference>
<dbReference type="GO" id="GO:0016705">
    <property type="term" value="F:oxidoreductase activity, acting on paired donors, with incorporation or reduction of molecular oxygen"/>
    <property type="evidence" value="ECO:0007669"/>
    <property type="project" value="InterPro"/>
</dbReference>
<dbReference type="EMBL" id="KZ305118">
    <property type="protein sequence ID" value="PIA25997.1"/>
    <property type="molecule type" value="Genomic_DNA"/>
</dbReference>
<dbReference type="InterPro" id="IPR002401">
    <property type="entry name" value="Cyt_P450_E_grp-I"/>
</dbReference>
<keyword evidence="5 10" id="KW-0479">Metal-binding</keyword>
<dbReference type="InterPro" id="IPR017972">
    <property type="entry name" value="Cyt_P450_CS"/>
</dbReference>
<evidence type="ECO:0000313" key="13">
    <source>
        <dbReference type="EMBL" id="PIA25997.1"/>
    </source>
</evidence>
<keyword evidence="4 10" id="KW-0349">Heme</keyword>
<evidence type="ECO:0000256" key="9">
    <source>
        <dbReference type="ARBA" id="ARBA00023136"/>
    </source>
</evidence>
<evidence type="ECO:0000256" key="6">
    <source>
        <dbReference type="ARBA" id="ARBA00023002"/>
    </source>
</evidence>
<evidence type="ECO:0000256" key="11">
    <source>
        <dbReference type="RuleBase" id="RU000461"/>
    </source>
</evidence>
<evidence type="ECO:0000313" key="12">
    <source>
        <dbReference type="EMBL" id="AOG74841.1"/>
    </source>
</evidence>
<organism evidence="12">
    <name type="scientific">Aquilegia coerulea</name>
    <name type="common">Rocky mountain columbine</name>
    <dbReference type="NCBI Taxonomy" id="218851"/>
    <lineage>
        <taxon>Eukaryota</taxon>
        <taxon>Viridiplantae</taxon>
        <taxon>Streptophyta</taxon>
        <taxon>Embryophyta</taxon>
        <taxon>Tracheophyta</taxon>
        <taxon>Spermatophyta</taxon>
        <taxon>Magnoliopsida</taxon>
        <taxon>Ranunculales</taxon>
        <taxon>Ranunculaceae</taxon>
        <taxon>Thalictroideae</taxon>
        <taxon>Aquilegia</taxon>
    </lineage>
</organism>
<dbReference type="GO" id="GO:0044550">
    <property type="term" value="P:secondary metabolite biosynthetic process"/>
    <property type="evidence" value="ECO:0007669"/>
    <property type="project" value="UniProtKB-ARBA"/>
</dbReference>
<dbReference type="Gene3D" id="1.10.630.10">
    <property type="entry name" value="Cytochrome P450"/>
    <property type="match status" value="1"/>
</dbReference>
<evidence type="ECO:0000256" key="1">
    <source>
        <dbReference type="ARBA" id="ARBA00001971"/>
    </source>
</evidence>
<dbReference type="GO" id="GO:0020037">
    <property type="term" value="F:heme binding"/>
    <property type="evidence" value="ECO:0007669"/>
    <property type="project" value="InterPro"/>
</dbReference>
<reference evidence="12" key="1">
    <citation type="submission" date="2016-03" db="EMBL/GenBank/DDBJ databases">
        <title>CYP716 enzymes form the cradle of triterpenoid diversity in eudicots.</title>
        <authorList>
            <person name="Miettinen K."/>
            <person name="Pollier J."/>
            <person name="Arendt P."/>
            <person name="Moses T."/>
            <person name="Mertens J."/>
            <person name="Goossens A."/>
        </authorList>
    </citation>
    <scope>NUCLEOTIDE SEQUENCE</scope>
    <source>
        <strain evidence="12">CYP716A100</strain>
    </source>
</reference>
<dbReference type="PRINTS" id="PR00385">
    <property type="entry name" value="P450"/>
</dbReference>
<name>A0A1I9Q5Z3_AQUCA</name>
<sequence length="478" mass="54203">MEINFTTLSMVIFLIALTFKLFRNKSLSSIDPSKLPPGRTGWPIIGESLDFLGTGRSGHPEKFINDRMHTFSSQIFRTSLFYESIAVFCGPMGNKFLFSNENKLVTSWWPRSLYKIVPSQPVANSPEAMSMRKLLLRFLKPETLHSFVGAMDCVAKQHLKTCWENKSQVLVYPLAKSYTFALAWKLFVSIDDPIEVAKLSDAFSVVLCGVISIPIDLPGTSLNKSIRAANFIRKHLHEVIKKRKIDLENKKASPTQDILSHMVLTCDDNGQFLSEADIADKILVLILAGHDTASAAITFLIKYLAELPHIYNEVRKEQMEIVKSKAPGELLNSEDIKMMKYSWNVACEVMRLAPPVQGTFREAMTDFTYQGHTIPKGWKLYWSGNTTHRNAKYFPDPERFDPSRFEGNGPAPYTYVPFGGGPRMCPGIEYAKLDILVFMHNIVTKFKWEKIYPDEKIVIDPLPIPAKGLPIRLQPQVY</sequence>
<evidence type="ECO:0000256" key="7">
    <source>
        <dbReference type="ARBA" id="ARBA00023004"/>
    </source>
</evidence>
<dbReference type="InterPro" id="IPR001128">
    <property type="entry name" value="Cyt_P450"/>
</dbReference>
<keyword evidence="14" id="KW-1185">Reference proteome</keyword>
<dbReference type="GO" id="GO:0016020">
    <property type="term" value="C:membrane"/>
    <property type="evidence" value="ECO:0007669"/>
    <property type="project" value="UniProtKB-SubCell"/>
</dbReference>
<dbReference type="FunCoup" id="A0A1I9Q5Z3">
    <property type="interactions" value="210"/>
</dbReference>
<dbReference type="PANTHER" id="PTHR24286:SF349">
    <property type="entry name" value="CYTOCHROME P450 716A1-RELATED"/>
    <property type="match status" value="1"/>
</dbReference>
<protein>
    <submittedName>
        <fullName evidence="12">Cytochrome P450</fullName>
    </submittedName>
</protein>
<dbReference type="Proteomes" id="UP000230069">
    <property type="component" value="Unassembled WGS sequence"/>
</dbReference>
<evidence type="ECO:0000256" key="10">
    <source>
        <dbReference type="PIRSR" id="PIRSR602401-1"/>
    </source>
</evidence>
<dbReference type="GO" id="GO:0004497">
    <property type="term" value="F:monooxygenase activity"/>
    <property type="evidence" value="ECO:0007669"/>
    <property type="project" value="UniProtKB-KW"/>
</dbReference>
<dbReference type="STRING" id="218851.A0A1I9Q5Z3"/>
<dbReference type="PRINTS" id="PR00463">
    <property type="entry name" value="EP450I"/>
</dbReference>
<comment type="subcellular location">
    <subcellularLocation>
        <location evidence="2">Membrane</location>
    </subcellularLocation>
</comment>
<evidence type="ECO:0000256" key="4">
    <source>
        <dbReference type="ARBA" id="ARBA00022617"/>
    </source>
</evidence>
<dbReference type="OrthoDB" id="1372046at2759"/>
<dbReference type="GO" id="GO:0005506">
    <property type="term" value="F:iron ion binding"/>
    <property type="evidence" value="ECO:0007669"/>
    <property type="project" value="InterPro"/>
</dbReference>
<proteinExistence type="evidence at transcript level"/>
<evidence type="ECO:0000313" key="14">
    <source>
        <dbReference type="Proteomes" id="UP000230069"/>
    </source>
</evidence>
<feature type="binding site" description="axial binding residue" evidence="10">
    <location>
        <position position="425"/>
    </location>
    <ligand>
        <name>heme</name>
        <dbReference type="ChEBI" id="CHEBI:30413"/>
    </ligand>
    <ligandPart>
        <name>Fe</name>
        <dbReference type="ChEBI" id="CHEBI:18248"/>
    </ligandPart>
</feature>
<dbReference type="Pfam" id="PF00067">
    <property type="entry name" value="p450"/>
    <property type="match status" value="1"/>
</dbReference>
<reference evidence="13 14" key="2">
    <citation type="submission" date="2017-09" db="EMBL/GenBank/DDBJ databases">
        <title>WGS assembly of Aquilegia coerulea Goldsmith.</title>
        <authorList>
            <person name="Hodges S."/>
            <person name="Kramer E."/>
            <person name="Nordborg M."/>
            <person name="Tomkins J."/>
            <person name="Borevitz J."/>
            <person name="Derieg N."/>
            <person name="Yan J."/>
            <person name="Mihaltcheva S."/>
            <person name="Hayes R.D."/>
            <person name="Rokhsar D."/>
        </authorList>
    </citation>
    <scope>NUCLEOTIDE SEQUENCE [LARGE SCALE GENOMIC DNA]</scope>
    <source>
        <strain evidence="14">cv. Goldsmith</strain>
    </source>
</reference>
<evidence type="ECO:0000256" key="5">
    <source>
        <dbReference type="ARBA" id="ARBA00022723"/>
    </source>
</evidence>
<keyword evidence="9" id="KW-0472">Membrane</keyword>
<dbReference type="EMBL" id="KU878858">
    <property type="protein sequence ID" value="AOG74841.1"/>
    <property type="molecule type" value="mRNA"/>
</dbReference>
<dbReference type="CDD" id="cd11043">
    <property type="entry name" value="CYP90-like"/>
    <property type="match status" value="1"/>
</dbReference>
<dbReference type="SUPFAM" id="SSF48264">
    <property type="entry name" value="Cytochrome P450"/>
    <property type="match status" value="1"/>
</dbReference>